<evidence type="ECO:0000256" key="1">
    <source>
        <dbReference type="SAM" id="MobiDB-lite"/>
    </source>
</evidence>
<feature type="domain" description="Reverse transcriptase" evidence="3">
    <location>
        <begin position="1"/>
        <end position="73"/>
    </location>
</feature>
<reference evidence="4" key="2">
    <citation type="submission" date="2021-08" db="EMBL/GenBank/DDBJ databases">
        <authorList>
            <person name="Eriksson T."/>
        </authorList>
    </citation>
    <scope>NUCLEOTIDE SEQUENCE</scope>
    <source>
        <strain evidence="4">Stoneville</strain>
        <tissue evidence="4">Whole head</tissue>
    </source>
</reference>
<feature type="signal peptide" evidence="2">
    <location>
        <begin position="1"/>
        <end position="15"/>
    </location>
</feature>
<accession>A0A8J6HBD5</accession>
<evidence type="ECO:0000313" key="4">
    <source>
        <dbReference type="EMBL" id="KAH0811378.1"/>
    </source>
</evidence>
<name>A0A8J6HBD5_TENMO</name>
<reference evidence="4" key="1">
    <citation type="journal article" date="2020" name="J Insects Food Feed">
        <title>The yellow mealworm (Tenebrio molitor) genome: a resource for the emerging insects as food and feed industry.</title>
        <authorList>
            <person name="Eriksson T."/>
            <person name="Andere A."/>
            <person name="Kelstrup H."/>
            <person name="Emery V."/>
            <person name="Picard C."/>
        </authorList>
    </citation>
    <scope>NUCLEOTIDE SEQUENCE</scope>
    <source>
        <strain evidence="4">Stoneville</strain>
        <tissue evidence="4">Whole head</tissue>
    </source>
</reference>
<dbReference type="InterPro" id="IPR000477">
    <property type="entry name" value="RT_dom"/>
</dbReference>
<keyword evidence="5" id="KW-1185">Reference proteome</keyword>
<dbReference type="AlphaFoldDB" id="A0A8J6HBD5"/>
<dbReference type="Proteomes" id="UP000719412">
    <property type="component" value="Unassembled WGS sequence"/>
</dbReference>
<feature type="region of interest" description="Disordered" evidence="1">
    <location>
        <begin position="142"/>
        <end position="174"/>
    </location>
</feature>
<comment type="caution">
    <text evidence="4">The sequence shown here is derived from an EMBL/GenBank/DDBJ whole genome shotgun (WGS) entry which is preliminary data.</text>
</comment>
<gene>
    <name evidence="4" type="ORF">GEV33_011413</name>
</gene>
<dbReference type="EMBL" id="JABDTM020026846">
    <property type="protein sequence ID" value="KAH0811378.1"/>
    <property type="molecule type" value="Genomic_DNA"/>
</dbReference>
<evidence type="ECO:0000256" key="2">
    <source>
        <dbReference type="SAM" id="SignalP"/>
    </source>
</evidence>
<protein>
    <recommendedName>
        <fullName evidence="3">Reverse transcriptase domain-containing protein</fullName>
    </recommendedName>
</protein>
<sequence>MKIIFFYSYWSLAFADDLAIVAKSEREMKEMMKSLGKHLRKKMLEVNVEKTKMMVLNKKKRKSEENEWKAMDKAHIKEIVRKANKKENDDVGEHDREYIDVRGRDLGMEGVNRETPSNIVREECKRNRLTVKAGKRAAKFEEKTDGKEKRVQDTNGMLERKEKKTRKRRKGNNTIEKRELSCSLDYSKDRSSTSEPNVTVIIIGVSWEGSAIGGADDVCRVRPLRGTLTYMYTRRISSMFGLKSPSLEEFLNVCGGVLEAAVLIRFLWEYTLLFKSHALHHAPLLLLFLRKQSHAITQSTAAKISSSIDAAAENPLRLWIGEIPKKIPAFSLEKSRLYRVIIKDCPITNHRRPGWIKVVHFAEDCIEESASNEINIANSIKGEASKVEERSAFVDNNLTSNMFYVNLIKPNIAAMPSRSPQEIPPPLFSDIHPKKNGVPSRKEIIITWCQIQAVGLMFHLYKAALVDYFRLGELCELCNCHDAG</sequence>
<proteinExistence type="predicted"/>
<dbReference type="PROSITE" id="PS50878">
    <property type="entry name" value="RT_POL"/>
    <property type="match status" value="1"/>
</dbReference>
<organism evidence="4 5">
    <name type="scientific">Tenebrio molitor</name>
    <name type="common">Yellow mealworm beetle</name>
    <dbReference type="NCBI Taxonomy" id="7067"/>
    <lineage>
        <taxon>Eukaryota</taxon>
        <taxon>Metazoa</taxon>
        <taxon>Ecdysozoa</taxon>
        <taxon>Arthropoda</taxon>
        <taxon>Hexapoda</taxon>
        <taxon>Insecta</taxon>
        <taxon>Pterygota</taxon>
        <taxon>Neoptera</taxon>
        <taxon>Endopterygota</taxon>
        <taxon>Coleoptera</taxon>
        <taxon>Polyphaga</taxon>
        <taxon>Cucujiformia</taxon>
        <taxon>Tenebrionidae</taxon>
        <taxon>Tenebrio</taxon>
    </lineage>
</organism>
<feature type="chain" id="PRO_5035303439" description="Reverse transcriptase domain-containing protein" evidence="2">
    <location>
        <begin position="16"/>
        <end position="484"/>
    </location>
</feature>
<evidence type="ECO:0000259" key="3">
    <source>
        <dbReference type="PROSITE" id="PS50878"/>
    </source>
</evidence>
<evidence type="ECO:0000313" key="5">
    <source>
        <dbReference type="Proteomes" id="UP000719412"/>
    </source>
</evidence>
<keyword evidence="2" id="KW-0732">Signal</keyword>
<feature type="compositionally biased region" description="Basic and acidic residues" evidence="1">
    <location>
        <begin position="142"/>
        <end position="162"/>
    </location>
</feature>